<name>A0A8S5T5M9_9CAUD</name>
<protein>
    <submittedName>
        <fullName evidence="1">Uncharacterized protein</fullName>
    </submittedName>
</protein>
<sequence>MEAETRPAVRVTAKEIRAIEEIIRRRNQAEIKVEQGQLVVIEIRRKKVN</sequence>
<dbReference type="EMBL" id="BK032749">
    <property type="protein sequence ID" value="DAF58295.1"/>
    <property type="molecule type" value="Genomic_DNA"/>
</dbReference>
<evidence type="ECO:0000313" key="1">
    <source>
        <dbReference type="EMBL" id="DAF58295.1"/>
    </source>
</evidence>
<accession>A0A8S5T5M9</accession>
<organism evidence="1">
    <name type="scientific">Siphoviridae sp. ct5MO18</name>
    <dbReference type="NCBI Taxonomy" id="2827779"/>
    <lineage>
        <taxon>Viruses</taxon>
        <taxon>Duplodnaviria</taxon>
        <taxon>Heunggongvirae</taxon>
        <taxon>Uroviricota</taxon>
        <taxon>Caudoviricetes</taxon>
    </lineage>
</organism>
<proteinExistence type="predicted"/>
<reference evidence="1" key="1">
    <citation type="journal article" date="2021" name="Proc. Natl. Acad. Sci. U.S.A.">
        <title>A Catalog of Tens of Thousands of Viruses from Human Metagenomes Reveals Hidden Associations with Chronic Diseases.</title>
        <authorList>
            <person name="Tisza M.J."/>
            <person name="Buck C.B."/>
        </authorList>
    </citation>
    <scope>NUCLEOTIDE SEQUENCE</scope>
    <source>
        <strain evidence="1">Ct5MO18</strain>
    </source>
</reference>